<evidence type="ECO:0000256" key="1">
    <source>
        <dbReference type="ARBA" id="ARBA00004123"/>
    </source>
</evidence>
<dbReference type="Pfam" id="PF03221">
    <property type="entry name" value="HTH_Tnp_Tc5"/>
    <property type="match status" value="1"/>
</dbReference>
<dbReference type="PROSITE" id="PS51253">
    <property type="entry name" value="HTH_CENPB"/>
    <property type="match status" value="1"/>
</dbReference>
<comment type="subcellular location">
    <subcellularLocation>
        <location evidence="1">Nucleus</location>
    </subcellularLocation>
</comment>
<dbReference type="GO" id="GO:0005634">
    <property type="term" value="C:nucleus"/>
    <property type="evidence" value="ECO:0007669"/>
    <property type="project" value="UniProtKB-SubCell"/>
</dbReference>
<dbReference type="SMART" id="SM00674">
    <property type="entry name" value="CENPB"/>
    <property type="match status" value="1"/>
</dbReference>
<feature type="domain" description="HTH CENPB-type" evidence="3">
    <location>
        <begin position="116"/>
        <end position="191"/>
    </location>
</feature>
<dbReference type="SUPFAM" id="SSF46689">
    <property type="entry name" value="Homeodomain-like"/>
    <property type="match status" value="1"/>
</dbReference>
<evidence type="ECO:0000313" key="5">
    <source>
        <dbReference type="Proteomes" id="UP000483820"/>
    </source>
</evidence>
<dbReference type="Proteomes" id="UP000483820">
    <property type="component" value="Chromosome I"/>
</dbReference>
<dbReference type="InterPro" id="IPR006600">
    <property type="entry name" value="HTH_CenpB_DNA-bd_dom"/>
</dbReference>
<dbReference type="AlphaFoldDB" id="A0A6A5HQV3"/>
<dbReference type="Gene3D" id="1.10.10.60">
    <property type="entry name" value="Homeodomain-like"/>
    <property type="match status" value="1"/>
</dbReference>
<organism evidence="4 5">
    <name type="scientific">Caenorhabditis remanei</name>
    <name type="common">Caenorhabditis vulgaris</name>
    <dbReference type="NCBI Taxonomy" id="31234"/>
    <lineage>
        <taxon>Eukaryota</taxon>
        <taxon>Metazoa</taxon>
        <taxon>Ecdysozoa</taxon>
        <taxon>Nematoda</taxon>
        <taxon>Chromadorea</taxon>
        <taxon>Rhabditida</taxon>
        <taxon>Rhabditina</taxon>
        <taxon>Rhabditomorpha</taxon>
        <taxon>Rhabditoidea</taxon>
        <taxon>Rhabditidae</taxon>
        <taxon>Peloderinae</taxon>
        <taxon>Caenorhabditis</taxon>
    </lineage>
</organism>
<dbReference type="KEGG" id="crq:GCK72_000445"/>
<proteinExistence type="predicted"/>
<evidence type="ECO:0000259" key="3">
    <source>
        <dbReference type="PROSITE" id="PS51253"/>
    </source>
</evidence>
<evidence type="ECO:0000313" key="4">
    <source>
        <dbReference type="EMBL" id="KAF1768633.1"/>
    </source>
</evidence>
<sequence length="247" mass="29148">MATTTSSSSPSTSSSRIDEGELEQKLFQVYNREVKICDDNGQSTQHIGDEWMRREIRRICAFDVSDRWIKMFRRKHGIRYFSGRRHADNNKVNKLIPLAALDTTKVKTSNFLKERRVLRTSRKEYVDVDKRVNDEINRRQSQGERLTNPWIREYAQAIGKELHPLVADIEQFFDANWLYRFKRRYSVELKPRNLRELSPPPLRLDEFKLEPSSASEDNYYKMLQIHHYLHLLNGNGSGVSKEEPMAN</sequence>
<reference evidence="4 5" key="1">
    <citation type="submission" date="2019-12" db="EMBL/GenBank/DDBJ databases">
        <title>Chromosome-level assembly of the Caenorhabditis remanei genome.</title>
        <authorList>
            <person name="Teterina A.A."/>
            <person name="Willis J.H."/>
            <person name="Phillips P.C."/>
        </authorList>
    </citation>
    <scope>NUCLEOTIDE SEQUENCE [LARGE SCALE GENOMIC DNA]</scope>
    <source>
        <strain evidence="4 5">PX506</strain>
        <tissue evidence="4">Whole organism</tissue>
    </source>
</reference>
<protein>
    <recommendedName>
        <fullName evidence="3">HTH CENPB-type domain-containing protein</fullName>
    </recommendedName>
</protein>
<dbReference type="GO" id="GO:0003677">
    <property type="term" value="F:DNA binding"/>
    <property type="evidence" value="ECO:0007669"/>
    <property type="project" value="UniProtKB-KW"/>
</dbReference>
<comment type="caution">
    <text evidence="4">The sequence shown here is derived from an EMBL/GenBank/DDBJ whole genome shotgun (WGS) entry which is preliminary data.</text>
</comment>
<dbReference type="CTD" id="9804591"/>
<accession>A0A6A5HQV3</accession>
<name>A0A6A5HQV3_CAERE</name>
<dbReference type="GeneID" id="9804591"/>
<dbReference type="EMBL" id="WUAV01000001">
    <property type="protein sequence ID" value="KAF1768633.1"/>
    <property type="molecule type" value="Genomic_DNA"/>
</dbReference>
<dbReference type="RefSeq" id="XP_053591143.1">
    <property type="nucleotide sequence ID" value="XM_053722498.1"/>
</dbReference>
<dbReference type="InterPro" id="IPR009057">
    <property type="entry name" value="Homeodomain-like_sf"/>
</dbReference>
<evidence type="ECO:0000256" key="2">
    <source>
        <dbReference type="ARBA" id="ARBA00023125"/>
    </source>
</evidence>
<gene>
    <name evidence="4" type="ORF">GCK72_000445</name>
</gene>
<keyword evidence="2" id="KW-0238">DNA-binding</keyword>